<name>A0AB39Y7H5_9ACTN</name>
<feature type="transmembrane region" description="Helical" evidence="1">
    <location>
        <begin position="53"/>
        <end position="77"/>
    </location>
</feature>
<proteinExistence type="predicted"/>
<organism evidence="2">
    <name type="scientific">Streptomyces sp. R33</name>
    <dbReference type="NCBI Taxonomy" id="3238629"/>
    <lineage>
        <taxon>Bacteria</taxon>
        <taxon>Bacillati</taxon>
        <taxon>Actinomycetota</taxon>
        <taxon>Actinomycetes</taxon>
        <taxon>Kitasatosporales</taxon>
        <taxon>Streptomycetaceae</taxon>
        <taxon>Streptomyces</taxon>
    </lineage>
</organism>
<accession>A0AB39Y7H5</accession>
<evidence type="ECO:0000313" key="2">
    <source>
        <dbReference type="EMBL" id="XDV66060.1"/>
    </source>
</evidence>
<protein>
    <submittedName>
        <fullName evidence="2">Uncharacterized protein</fullName>
    </submittedName>
</protein>
<keyword evidence="1" id="KW-0812">Transmembrane</keyword>
<dbReference type="EMBL" id="CP165727">
    <property type="protein sequence ID" value="XDV66060.1"/>
    <property type="molecule type" value="Genomic_DNA"/>
</dbReference>
<gene>
    <name evidence="2" type="ORF">AB5J51_25600</name>
</gene>
<keyword evidence="1" id="KW-1133">Transmembrane helix</keyword>
<evidence type="ECO:0000256" key="1">
    <source>
        <dbReference type="SAM" id="Phobius"/>
    </source>
</evidence>
<keyword evidence="1" id="KW-0472">Membrane</keyword>
<dbReference type="AlphaFoldDB" id="A0AB39Y7H5"/>
<sequence length="93" mass="10559">MGNDQKVARLTVTRRKRSSAQKNYRRAILALMALAVMAPPYESPSMDLKIITWLLISLVVLMCLYFVFASDVVRGILASIFKEPRKDTILTIE</sequence>
<dbReference type="RefSeq" id="WP_369778731.1">
    <property type="nucleotide sequence ID" value="NZ_CP165727.1"/>
</dbReference>
<feature type="transmembrane region" description="Helical" evidence="1">
    <location>
        <begin position="24"/>
        <end position="41"/>
    </location>
</feature>
<reference evidence="2" key="1">
    <citation type="submission" date="2024-08" db="EMBL/GenBank/DDBJ databases">
        <authorList>
            <person name="Yu S.T."/>
        </authorList>
    </citation>
    <scope>NUCLEOTIDE SEQUENCE</scope>
    <source>
        <strain evidence="2">R33</strain>
    </source>
</reference>